<dbReference type="SUPFAM" id="SSF56300">
    <property type="entry name" value="Metallo-dependent phosphatases"/>
    <property type="match status" value="1"/>
</dbReference>
<evidence type="ECO:0000256" key="4">
    <source>
        <dbReference type="ARBA" id="ARBA00022723"/>
    </source>
</evidence>
<dbReference type="PANTHER" id="PTHR11575">
    <property type="entry name" value="5'-NUCLEOTIDASE-RELATED"/>
    <property type="match status" value="1"/>
</dbReference>
<dbReference type="InterPro" id="IPR006179">
    <property type="entry name" value="5_nucleotidase/apyrase"/>
</dbReference>
<dbReference type="InterPro" id="IPR036907">
    <property type="entry name" value="5'-Nucleotdase_C_sf"/>
</dbReference>
<keyword evidence="7 8" id="KW-0378">Hydrolase</keyword>
<dbReference type="EC" id="3.1.3.5" evidence="3"/>
<dbReference type="AlphaFoldDB" id="A0A087SUH7"/>
<organism evidence="12 13">
    <name type="scientific">Stegodyphus mimosarum</name>
    <name type="common">African social velvet spider</name>
    <dbReference type="NCBI Taxonomy" id="407821"/>
    <lineage>
        <taxon>Eukaryota</taxon>
        <taxon>Metazoa</taxon>
        <taxon>Ecdysozoa</taxon>
        <taxon>Arthropoda</taxon>
        <taxon>Chelicerata</taxon>
        <taxon>Arachnida</taxon>
        <taxon>Araneae</taxon>
        <taxon>Araneomorphae</taxon>
        <taxon>Entelegynae</taxon>
        <taxon>Eresoidea</taxon>
        <taxon>Eresidae</taxon>
        <taxon>Stegodyphus</taxon>
    </lineage>
</organism>
<dbReference type="Pfam" id="PF00149">
    <property type="entry name" value="Metallophos"/>
    <property type="match status" value="1"/>
</dbReference>
<dbReference type="STRING" id="407821.A0A087SUH7"/>
<dbReference type="GO" id="GO:0008253">
    <property type="term" value="F:5'-nucleotidase activity"/>
    <property type="evidence" value="ECO:0007669"/>
    <property type="project" value="UniProtKB-EC"/>
</dbReference>
<feature type="domain" description="5'-Nucleotidase C-terminal" evidence="11">
    <location>
        <begin position="364"/>
        <end position="468"/>
    </location>
</feature>
<evidence type="ECO:0000313" key="13">
    <source>
        <dbReference type="Proteomes" id="UP000054359"/>
    </source>
</evidence>
<dbReference type="InterPro" id="IPR029052">
    <property type="entry name" value="Metallo-depent_PP-like"/>
</dbReference>
<gene>
    <name evidence="12" type="ORF">X975_02320</name>
</gene>
<keyword evidence="9" id="KW-0472">Membrane</keyword>
<proteinExistence type="inferred from homology"/>
<dbReference type="GO" id="GO:0005886">
    <property type="term" value="C:plasma membrane"/>
    <property type="evidence" value="ECO:0007669"/>
    <property type="project" value="TreeGrafter"/>
</dbReference>
<reference evidence="12 13" key="1">
    <citation type="submission" date="2013-11" db="EMBL/GenBank/DDBJ databases">
        <title>Genome sequencing of Stegodyphus mimosarum.</title>
        <authorList>
            <person name="Bechsgaard J."/>
        </authorList>
    </citation>
    <scope>NUCLEOTIDE SEQUENCE [LARGE SCALE GENOMIC DNA]</scope>
</reference>
<dbReference type="Gene3D" id="3.90.780.10">
    <property type="entry name" value="5'-Nucleotidase, C-terminal domain"/>
    <property type="match status" value="1"/>
</dbReference>
<evidence type="ECO:0000256" key="6">
    <source>
        <dbReference type="ARBA" id="ARBA00022741"/>
    </source>
</evidence>
<dbReference type="Pfam" id="PF02872">
    <property type="entry name" value="5_nucleotid_C"/>
    <property type="match status" value="1"/>
</dbReference>
<dbReference type="GO" id="GO:0046872">
    <property type="term" value="F:metal ion binding"/>
    <property type="evidence" value="ECO:0007669"/>
    <property type="project" value="UniProtKB-KW"/>
</dbReference>
<dbReference type="SUPFAM" id="SSF55816">
    <property type="entry name" value="5'-nucleotidase (syn. UDP-sugar hydrolase), C-terminal domain"/>
    <property type="match status" value="1"/>
</dbReference>
<evidence type="ECO:0000256" key="3">
    <source>
        <dbReference type="ARBA" id="ARBA00012643"/>
    </source>
</evidence>
<dbReference type="Gene3D" id="3.60.21.10">
    <property type="match status" value="1"/>
</dbReference>
<dbReference type="GO" id="GO:0000166">
    <property type="term" value="F:nucleotide binding"/>
    <property type="evidence" value="ECO:0007669"/>
    <property type="project" value="UniProtKB-KW"/>
</dbReference>
<keyword evidence="9" id="KW-1133">Transmembrane helix</keyword>
<dbReference type="PANTHER" id="PTHR11575:SF24">
    <property type="entry name" value="5'-NUCLEOTIDASE"/>
    <property type="match status" value="1"/>
</dbReference>
<sequence>MLEGKIGFDLIFEFHTCFRRHSNQTKMNFKARSLPALTIILFVVLGFCESFNITILHTNDVHSHFVQFNEHGNRCTEKLAKENQCYGGFARQVSKAKEIKSKEQNVLYLNGGDFFQGTVWYTLHRWHIVADMVNQLMIDAMSLGNHEFDDSLKGLFPYLKNLKPTVVVCNINSTKVPEFGELVKPSTVVEVGGEKIGIIGYLTPETKFLSSVGDLEFEDEVECIKREAERLTKEEGLTKIIAVGHSGFAVDQNIAKNVPEVDVVVGGHTNTFLYTGDPPSVEVPQGTYPVVVEREDGSRALVVQDFAFGKYLGYLQVLFDDEGKVVDWSGNPILLDASTPEDPETLELLQPYAEDVKRRSRQTVGQTNVLLRGERLICRMRECNLGNFLADASLSNFIEKPTEEGWNFVAVALWNSGGIRASIDERINEGNITLEDILAVAPFGNTMDVVALKGKHLRDVLEYAVKDYDLDAYDPPGSLLQVS</sequence>
<evidence type="ECO:0000259" key="11">
    <source>
        <dbReference type="Pfam" id="PF02872"/>
    </source>
</evidence>
<comment type="catalytic activity">
    <reaction evidence="1">
        <text>a ribonucleoside 5'-phosphate + H2O = a ribonucleoside + phosphate</text>
        <dbReference type="Rhea" id="RHEA:12484"/>
        <dbReference type="ChEBI" id="CHEBI:15377"/>
        <dbReference type="ChEBI" id="CHEBI:18254"/>
        <dbReference type="ChEBI" id="CHEBI:43474"/>
        <dbReference type="ChEBI" id="CHEBI:58043"/>
        <dbReference type="EC" id="3.1.3.5"/>
    </reaction>
</comment>
<feature type="domain" description="Calcineurin-like phosphoesterase" evidence="10">
    <location>
        <begin position="54"/>
        <end position="269"/>
    </location>
</feature>
<evidence type="ECO:0000313" key="12">
    <source>
        <dbReference type="EMBL" id="KFM56516.1"/>
    </source>
</evidence>
<keyword evidence="6 8" id="KW-0547">Nucleotide-binding</keyword>
<evidence type="ECO:0000256" key="8">
    <source>
        <dbReference type="RuleBase" id="RU362119"/>
    </source>
</evidence>
<keyword evidence="9" id="KW-0812">Transmembrane</keyword>
<evidence type="ECO:0000256" key="9">
    <source>
        <dbReference type="SAM" id="Phobius"/>
    </source>
</evidence>
<dbReference type="PRINTS" id="PR01607">
    <property type="entry name" value="APYRASEFAMLY"/>
</dbReference>
<dbReference type="FunFam" id="3.60.21.10:FF:000020">
    <property type="entry name" value="NT5E isoform 4"/>
    <property type="match status" value="1"/>
</dbReference>
<keyword evidence="5" id="KW-0732">Signal</keyword>
<dbReference type="GO" id="GO:0006196">
    <property type="term" value="P:AMP catabolic process"/>
    <property type="evidence" value="ECO:0007669"/>
    <property type="project" value="TreeGrafter"/>
</dbReference>
<dbReference type="OMA" id="AWEYAQV"/>
<dbReference type="Proteomes" id="UP000054359">
    <property type="component" value="Unassembled WGS sequence"/>
</dbReference>
<dbReference type="InterPro" id="IPR006146">
    <property type="entry name" value="5'-Nucleotdase_CS"/>
</dbReference>
<accession>A0A087SUH7</accession>
<dbReference type="CDD" id="cd07409">
    <property type="entry name" value="MPP_CD73_N"/>
    <property type="match status" value="1"/>
</dbReference>
<dbReference type="PROSITE" id="PS00785">
    <property type="entry name" value="5_NUCLEOTIDASE_1"/>
    <property type="match status" value="1"/>
</dbReference>
<dbReference type="OrthoDB" id="7722975at2759"/>
<comment type="similarity">
    <text evidence="2 8">Belongs to the 5'-nucleotidase family.</text>
</comment>
<evidence type="ECO:0000259" key="10">
    <source>
        <dbReference type="Pfam" id="PF00149"/>
    </source>
</evidence>
<name>A0A087SUH7_STEMI</name>
<keyword evidence="4" id="KW-0479">Metal-binding</keyword>
<dbReference type="InterPro" id="IPR004843">
    <property type="entry name" value="Calcineurin-like_PHP"/>
</dbReference>
<dbReference type="EMBL" id="KK112002">
    <property type="protein sequence ID" value="KFM56516.1"/>
    <property type="molecule type" value="Genomic_DNA"/>
</dbReference>
<keyword evidence="13" id="KW-1185">Reference proteome</keyword>
<evidence type="ECO:0000256" key="1">
    <source>
        <dbReference type="ARBA" id="ARBA00000815"/>
    </source>
</evidence>
<protein>
    <recommendedName>
        <fullName evidence="3">5'-nucleotidase</fullName>
        <ecNumber evidence="3">3.1.3.5</ecNumber>
    </recommendedName>
</protein>
<dbReference type="InterPro" id="IPR008334">
    <property type="entry name" value="5'-Nucleotdase_C"/>
</dbReference>
<feature type="non-terminal residue" evidence="12">
    <location>
        <position position="483"/>
    </location>
</feature>
<evidence type="ECO:0000256" key="5">
    <source>
        <dbReference type="ARBA" id="ARBA00022729"/>
    </source>
</evidence>
<evidence type="ECO:0000256" key="2">
    <source>
        <dbReference type="ARBA" id="ARBA00006654"/>
    </source>
</evidence>
<feature type="transmembrane region" description="Helical" evidence="9">
    <location>
        <begin position="29"/>
        <end position="47"/>
    </location>
</feature>
<evidence type="ECO:0000256" key="7">
    <source>
        <dbReference type="ARBA" id="ARBA00022801"/>
    </source>
</evidence>